<dbReference type="Proteomes" id="UP001322277">
    <property type="component" value="Chromosome 2"/>
</dbReference>
<feature type="region of interest" description="Disordered" evidence="1">
    <location>
        <begin position="1"/>
        <end position="130"/>
    </location>
</feature>
<feature type="region of interest" description="Disordered" evidence="1">
    <location>
        <begin position="299"/>
        <end position="353"/>
    </location>
</feature>
<feature type="compositionally biased region" description="Polar residues" evidence="1">
    <location>
        <begin position="105"/>
        <end position="114"/>
    </location>
</feature>
<evidence type="ECO:0000313" key="2">
    <source>
        <dbReference type="EMBL" id="WQF77882.1"/>
    </source>
</evidence>
<feature type="compositionally biased region" description="Basic and acidic residues" evidence="1">
    <location>
        <begin position="31"/>
        <end position="42"/>
    </location>
</feature>
<feature type="compositionally biased region" description="Pro residues" evidence="1">
    <location>
        <begin position="115"/>
        <end position="127"/>
    </location>
</feature>
<dbReference type="KEGG" id="cdet:87939399"/>
<sequence>MALPLFPSLVLTPPKEDMPTSDARFYRLHTHHEQTNHHDPPFVRKSPASPTMPGLTISTDSISPRTSNAPAPATAPPPSTSVADAATPATTSTAGATNPPVHQTPPRTSRTSSPARPPVSPITPTLPPARLSDPVAPFAVDRPVLTHISQPPTAAAIPPPRPDPIDFDSNPDVLALKSAISILQMQSRKATADIQALSAAKNAAVENPTAFLADLGAGKVHAQGDRLFPESDSDSDEGSEGKKAGQEAGEGSARQGKARAQPQPWETLPKPQNVVRCPPINWSQYAVVGESLDKIHADQMARPSQGAPATLGPNGSYEFKGDSGGNQRPFIGVAAPYNPGKDKIDKKAKGGKR</sequence>
<organism evidence="2 3">
    <name type="scientific">Colletotrichum destructivum</name>
    <dbReference type="NCBI Taxonomy" id="34406"/>
    <lineage>
        <taxon>Eukaryota</taxon>
        <taxon>Fungi</taxon>
        <taxon>Dikarya</taxon>
        <taxon>Ascomycota</taxon>
        <taxon>Pezizomycotina</taxon>
        <taxon>Sordariomycetes</taxon>
        <taxon>Hypocreomycetidae</taxon>
        <taxon>Glomerellales</taxon>
        <taxon>Glomerellaceae</taxon>
        <taxon>Colletotrichum</taxon>
        <taxon>Colletotrichum destructivum species complex</taxon>
    </lineage>
</organism>
<reference evidence="3" key="1">
    <citation type="journal article" date="2023" name="bioRxiv">
        <title>Complete genome of the Medicago anthracnose fungus, Colletotrichum destructivum, reveals a mini-chromosome-like region within a core chromosome.</title>
        <authorList>
            <person name="Lapalu N."/>
            <person name="Simon A."/>
            <person name="Lu A."/>
            <person name="Plaumann P.-L."/>
            <person name="Amselem J."/>
            <person name="Pigne S."/>
            <person name="Auger A."/>
            <person name="Koch C."/>
            <person name="Dallery J.-F."/>
            <person name="O'Connell R.J."/>
        </authorList>
    </citation>
    <scope>NUCLEOTIDE SEQUENCE [LARGE SCALE GENOMIC DNA]</scope>
    <source>
        <strain evidence="3">CBS 520.97</strain>
    </source>
</reference>
<evidence type="ECO:0000313" key="3">
    <source>
        <dbReference type="Proteomes" id="UP001322277"/>
    </source>
</evidence>
<dbReference type="EMBL" id="CP137306">
    <property type="protein sequence ID" value="WQF77882.1"/>
    <property type="molecule type" value="Genomic_DNA"/>
</dbReference>
<dbReference type="InterPro" id="IPR037830">
    <property type="entry name" value="ZZZ3"/>
</dbReference>
<evidence type="ECO:0000256" key="1">
    <source>
        <dbReference type="SAM" id="MobiDB-lite"/>
    </source>
</evidence>
<name>A0AAX4I418_9PEZI</name>
<feature type="compositionally biased region" description="Basic and acidic residues" evidence="1">
    <location>
        <begin position="340"/>
        <end position="353"/>
    </location>
</feature>
<dbReference type="PANTHER" id="PTHR22705">
    <property type="entry name" value="ZINC FINGER, ZZ DOMAIN CONTAINING 3"/>
    <property type="match status" value="1"/>
</dbReference>
<feature type="compositionally biased region" description="Low complexity" evidence="1">
    <location>
        <begin position="80"/>
        <end position="100"/>
    </location>
</feature>
<protein>
    <submittedName>
        <fullName evidence="2">ZZ-type zinc finger-containing protein</fullName>
    </submittedName>
</protein>
<proteinExistence type="predicted"/>
<keyword evidence="3" id="KW-1185">Reference proteome</keyword>
<dbReference type="AlphaFoldDB" id="A0AAX4I418"/>
<accession>A0AAX4I418</accession>
<feature type="compositionally biased region" description="Low complexity" evidence="1">
    <location>
        <begin position="63"/>
        <end position="72"/>
    </location>
</feature>
<dbReference type="RefSeq" id="XP_062775106.1">
    <property type="nucleotide sequence ID" value="XM_062919055.1"/>
</dbReference>
<feature type="region of interest" description="Disordered" evidence="1">
    <location>
        <begin position="225"/>
        <end position="276"/>
    </location>
</feature>
<dbReference type="PANTHER" id="PTHR22705:SF0">
    <property type="entry name" value="ZZ-TYPE ZINC FINGER-CONTAINING PROTEIN 3"/>
    <property type="match status" value="1"/>
</dbReference>
<gene>
    <name evidence="2" type="ORF">CDEST_02896</name>
</gene>
<dbReference type="GeneID" id="87939399"/>